<reference evidence="3" key="1">
    <citation type="submission" date="2023-06" db="EMBL/GenBank/DDBJ databases">
        <title>Genome-scale phylogeny and comparative genomics of the fungal order Sordariales.</title>
        <authorList>
            <consortium name="Lawrence Berkeley National Laboratory"/>
            <person name="Hensen N."/>
            <person name="Bonometti L."/>
            <person name="Westerberg I."/>
            <person name="Brannstrom I.O."/>
            <person name="Guillou S."/>
            <person name="Cros-Aarteil S."/>
            <person name="Calhoun S."/>
            <person name="Haridas S."/>
            <person name="Kuo A."/>
            <person name="Mondo S."/>
            <person name="Pangilinan J."/>
            <person name="Riley R."/>
            <person name="LaButti K."/>
            <person name="Andreopoulos B."/>
            <person name="Lipzen A."/>
            <person name="Chen C."/>
            <person name="Yanf M."/>
            <person name="Daum C."/>
            <person name="Ng V."/>
            <person name="Clum A."/>
            <person name="Steindorff A."/>
            <person name="Ohm R."/>
            <person name="Martin F."/>
            <person name="Silar P."/>
            <person name="Natvig D."/>
            <person name="Lalanne C."/>
            <person name="Gautier V."/>
            <person name="Ament-velasquez S.L."/>
            <person name="Kruys A."/>
            <person name="Hutchinson M.I."/>
            <person name="Powell A.J."/>
            <person name="Barry K."/>
            <person name="Miller A.N."/>
            <person name="Grigoriev I.V."/>
            <person name="Debuchy R."/>
            <person name="Gladieux P."/>
            <person name="Thoren M.H."/>
            <person name="Johannesson H."/>
        </authorList>
    </citation>
    <scope>NUCLEOTIDE SEQUENCE</scope>
    <source>
        <strain evidence="3">SMH3187-1</strain>
    </source>
</reference>
<evidence type="ECO:0008006" key="5">
    <source>
        <dbReference type="Google" id="ProtNLM"/>
    </source>
</evidence>
<keyword evidence="4" id="KW-1185">Reference proteome</keyword>
<name>A0AA40KCJ9_9PEZI</name>
<feature type="region of interest" description="Disordered" evidence="1">
    <location>
        <begin position="86"/>
        <end position="113"/>
    </location>
</feature>
<dbReference type="AlphaFoldDB" id="A0AA40KCJ9"/>
<dbReference type="EMBL" id="JAUKUD010000001">
    <property type="protein sequence ID" value="KAK0753871.1"/>
    <property type="molecule type" value="Genomic_DNA"/>
</dbReference>
<keyword evidence="2" id="KW-0732">Signal</keyword>
<feature type="signal peptide" evidence="2">
    <location>
        <begin position="1"/>
        <end position="23"/>
    </location>
</feature>
<evidence type="ECO:0000313" key="4">
    <source>
        <dbReference type="Proteomes" id="UP001172155"/>
    </source>
</evidence>
<accession>A0AA40KCJ9</accession>
<comment type="caution">
    <text evidence="3">The sequence shown here is derived from an EMBL/GenBank/DDBJ whole genome shotgun (WGS) entry which is preliminary data.</text>
</comment>
<organism evidence="3 4">
    <name type="scientific">Schizothecium vesticola</name>
    <dbReference type="NCBI Taxonomy" id="314040"/>
    <lineage>
        <taxon>Eukaryota</taxon>
        <taxon>Fungi</taxon>
        <taxon>Dikarya</taxon>
        <taxon>Ascomycota</taxon>
        <taxon>Pezizomycotina</taxon>
        <taxon>Sordariomycetes</taxon>
        <taxon>Sordariomycetidae</taxon>
        <taxon>Sordariales</taxon>
        <taxon>Schizotheciaceae</taxon>
        <taxon>Schizothecium</taxon>
    </lineage>
</organism>
<dbReference type="Proteomes" id="UP001172155">
    <property type="component" value="Unassembled WGS sequence"/>
</dbReference>
<protein>
    <recommendedName>
        <fullName evidence="5">Secreted protein</fullName>
    </recommendedName>
</protein>
<feature type="chain" id="PRO_5041243980" description="Secreted protein" evidence="2">
    <location>
        <begin position="24"/>
        <end position="113"/>
    </location>
</feature>
<proteinExistence type="predicted"/>
<gene>
    <name evidence="3" type="ORF">B0T18DRAFT_397977</name>
</gene>
<sequence length="113" mass="12293">MPSAFCILHFALCILHLAEYCIATNSRRSLVLPPPRAAFSTPRRQQVAHKCNSTIQLGAVRTKSHQGAAIVKLKNDTQEWQGHALSSCSLGTNRPGEPIASQSRAPRHPAARS</sequence>
<evidence type="ECO:0000313" key="3">
    <source>
        <dbReference type="EMBL" id="KAK0753871.1"/>
    </source>
</evidence>
<evidence type="ECO:0000256" key="1">
    <source>
        <dbReference type="SAM" id="MobiDB-lite"/>
    </source>
</evidence>
<evidence type="ECO:0000256" key="2">
    <source>
        <dbReference type="SAM" id="SignalP"/>
    </source>
</evidence>